<accession>Q4N5P7</accession>
<dbReference type="PRINTS" id="PR00301">
    <property type="entry name" value="HEATSHOCK70"/>
</dbReference>
<dbReference type="SUPFAM" id="SSF53067">
    <property type="entry name" value="Actin-like ATPase domain"/>
    <property type="match status" value="2"/>
</dbReference>
<dbReference type="GO" id="GO:0005634">
    <property type="term" value="C:nucleus"/>
    <property type="evidence" value="ECO:0007669"/>
    <property type="project" value="TreeGrafter"/>
</dbReference>
<feature type="compositionally biased region" description="Basic and acidic residues" evidence="3">
    <location>
        <begin position="830"/>
        <end position="840"/>
    </location>
</feature>
<dbReference type="InterPro" id="IPR043129">
    <property type="entry name" value="ATPase_NBD"/>
</dbReference>
<organism evidence="4 5">
    <name type="scientific">Theileria parva</name>
    <name type="common">East coast fever infection agent</name>
    <dbReference type="NCBI Taxonomy" id="5875"/>
    <lineage>
        <taxon>Eukaryota</taxon>
        <taxon>Sar</taxon>
        <taxon>Alveolata</taxon>
        <taxon>Apicomplexa</taxon>
        <taxon>Aconoidasida</taxon>
        <taxon>Piroplasmida</taxon>
        <taxon>Theileriidae</taxon>
        <taxon>Theileria</taxon>
    </lineage>
</organism>
<dbReference type="Pfam" id="PF00012">
    <property type="entry name" value="HSP70"/>
    <property type="match status" value="1"/>
</dbReference>
<dbReference type="GO" id="GO:0140662">
    <property type="term" value="F:ATP-dependent protein folding chaperone"/>
    <property type="evidence" value="ECO:0007669"/>
    <property type="project" value="InterPro"/>
</dbReference>
<dbReference type="VEuPathDB" id="PiroplasmaDB:TpMuguga_02g00243"/>
<dbReference type="PANTHER" id="PTHR45639:SF4">
    <property type="entry name" value="HSC70CB, ISOFORM G"/>
    <property type="match status" value="1"/>
</dbReference>
<dbReference type="Gene3D" id="3.90.640.10">
    <property type="entry name" value="Actin, Chain A, domain 4"/>
    <property type="match status" value="1"/>
</dbReference>
<dbReference type="InterPro" id="IPR013126">
    <property type="entry name" value="Hsp_70_fam"/>
</dbReference>
<feature type="region of interest" description="Disordered" evidence="3">
    <location>
        <begin position="503"/>
        <end position="532"/>
    </location>
</feature>
<dbReference type="Proteomes" id="UP000001949">
    <property type="component" value="Unassembled WGS sequence"/>
</dbReference>
<keyword evidence="4" id="KW-0346">Stress response</keyword>
<dbReference type="InParanoid" id="Q4N5P7"/>
<protein>
    <submittedName>
        <fullName evidence="4">Heat shock protein 110, putative</fullName>
    </submittedName>
</protein>
<dbReference type="Gene3D" id="1.20.1270.10">
    <property type="match status" value="1"/>
</dbReference>
<sequence length="840" mass="95545">MPVLGIDVGSSTSTVATISRGAIDIVLNDVSQRYTPLILTCVSYGEYQRVFGDQANTQIVSNFKNTCRGFLNVLGLNLNSDKDENWNVTELDKFFSSTPLVVDEKGQLSYQVTNAGKTVNVSAVSALVGYLNYLTDLAEKYTGGVCREVVMSYPSWFSEYQKSLLVASVRACGSNCLRLVSEGFAMAMDYGMYRLKQLNDEKATTVALVNIGHSHTTVAIVDFFATYCVILSELSDRDLGGRYLEYLLMNEMCQEFNKKYNLDPLGNTKTRLKVEATASKVKRVLSANSESSYSLECLMEDYDLNGKYKIINNITNLCVGHLKREEFEVLCSREFLPRLSELLMCSLKVSGRTMESIDSVEVVGGITRVPCVQTLISHVFDKPVSKTLNADESIARGCVLQVLLAIGAINSKHYMVRKYNVIEKLSRPFTVTFLPGLGPFSQQQMYNAEILTVANVGTNYNEVFTVKVKLDPPFTVFTSFDDPRITSKNQLPTFQYTLSQVQEYTSSPKDKRKENKPEEKKEEGEEGNMSEVEEYLSKVEKELNQEAGRTNQNKGGLDRDADGWAIKFKFDETVNLFSFCRGLDVSVMSPFILETDKLSANESAQKKKDLHETNRLRTLNDLETYVYTVRDKLQTTHKDFMDPKNMNQVIEKLNETENWLYENRTATLESLEKMYNTLTSQFDPVENNYNIYLNKEQNLSSFFSRLSNLHQYSVGTDNSWLNVPENERTSISNKLTMLSSNTMKLVEREKNMPKYNNPLYTMEQLDQELKNVKDEMDKLIKKHKVVEQPKSEPEPEPEPEPSKEPEVTEPEEEQKNDPESQNQEEEMEVDESKSQEEMAK</sequence>
<dbReference type="FunCoup" id="Q4N5P7">
    <property type="interactions" value="83"/>
</dbReference>
<comment type="caution">
    <text evidence="4">The sequence shown here is derived from an EMBL/GenBank/DDBJ whole genome shotgun (WGS) entry which is preliminary data.</text>
</comment>
<evidence type="ECO:0000313" key="5">
    <source>
        <dbReference type="Proteomes" id="UP000001949"/>
    </source>
</evidence>
<gene>
    <name evidence="4" type="ordered locus">TP02_0243</name>
</gene>
<name>Q4N5P7_THEPA</name>
<dbReference type="GO" id="GO:0005524">
    <property type="term" value="F:ATP binding"/>
    <property type="evidence" value="ECO:0007669"/>
    <property type="project" value="UniProtKB-KW"/>
</dbReference>
<dbReference type="PROSITE" id="PS01036">
    <property type="entry name" value="HSP70_3"/>
    <property type="match status" value="1"/>
</dbReference>
<evidence type="ECO:0000256" key="2">
    <source>
        <dbReference type="ARBA" id="ARBA00022840"/>
    </source>
</evidence>
<dbReference type="SUPFAM" id="SSF100934">
    <property type="entry name" value="Heat shock protein 70kD (HSP70), C-terminal subdomain"/>
    <property type="match status" value="1"/>
</dbReference>
<dbReference type="EMBL" id="AAGK01000002">
    <property type="protein sequence ID" value="EAN32526.1"/>
    <property type="molecule type" value="Genomic_DNA"/>
</dbReference>
<reference evidence="4 5" key="1">
    <citation type="journal article" date="2005" name="Science">
        <title>Genome sequence of Theileria parva, a bovine pathogen that transforms lymphocytes.</title>
        <authorList>
            <person name="Gardner M.J."/>
            <person name="Bishop R."/>
            <person name="Shah T."/>
            <person name="de Villiers E.P."/>
            <person name="Carlton J.M."/>
            <person name="Hall N."/>
            <person name="Ren Q."/>
            <person name="Paulsen I.T."/>
            <person name="Pain A."/>
            <person name="Berriman M."/>
            <person name="Wilson R.J.M."/>
            <person name="Sato S."/>
            <person name="Ralph S.A."/>
            <person name="Mann D.J."/>
            <person name="Xiong Z."/>
            <person name="Shallom S.J."/>
            <person name="Weidman J."/>
            <person name="Jiang L."/>
            <person name="Lynn J."/>
            <person name="Weaver B."/>
            <person name="Shoaibi A."/>
            <person name="Domingo A.R."/>
            <person name="Wasawo D."/>
            <person name="Crabtree J."/>
            <person name="Wortman J.R."/>
            <person name="Haas B."/>
            <person name="Angiuoli S.V."/>
            <person name="Creasy T.H."/>
            <person name="Lu C."/>
            <person name="Suh B."/>
            <person name="Silva J.C."/>
            <person name="Utterback T.R."/>
            <person name="Feldblyum T.V."/>
            <person name="Pertea M."/>
            <person name="Allen J."/>
            <person name="Nierman W.C."/>
            <person name="Taracha E.L.N."/>
            <person name="Salzberg S.L."/>
            <person name="White O.R."/>
            <person name="Fitzhugh H.A."/>
            <person name="Morzaria S."/>
            <person name="Venter J.C."/>
            <person name="Fraser C.M."/>
            <person name="Nene V."/>
        </authorList>
    </citation>
    <scope>NUCLEOTIDE SEQUENCE [LARGE SCALE GENOMIC DNA]</scope>
    <source>
        <strain evidence="4 5">Muguga</strain>
    </source>
</reference>
<dbReference type="Gene3D" id="3.30.420.40">
    <property type="match status" value="2"/>
</dbReference>
<feature type="region of interest" description="Disordered" evidence="3">
    <location>
        <begin position="782"/>
        <end position="840"/>
    </location>
</feature>
<dbReference type="AlphaFoldDB" id="Q4N5P7"/>
<keyword evidence="5" id="KW-1185">Reference proteome</keyword>
<dbReference type="PANTHER" id="PTHR45639">
    <property type="entry name" value="HSC70CB, ISOFORM G-RELATED"/>
    <property type="match status" value="1"/>
</dbReference>
<feature type="compositionally biased region" description="Basic and acidic residues" evidence="3">
    <location>
        <begin position="782"/>
        <end position="793"/>
    </location>
</feature>
<evidence type="ECO:0000256" key="3">
    <source>
        <dbReference type="SAM" id="MobiDB-lite"/>
    </source>
</evidence>
<evidence type="ECO:0000313" key="4">
    <source>
        <dbReference type="EMBL" id="EAN32526.1"/>
    </source>
</evidence>
<dbReference type="Gene3D" id="3.30.30.30">
    <property type="match status" value="1"/>
</dbReference>
<keyword evidence="1" id="KW-0547">Nucleotide-binding</keyword>
<dbReference type="OMA" id="APVHIEC"/>
<keyword evidence="2" id="KW-0067">ATP-binding</keyword>
<dbReference type="KEGG" id="tpv:TP02_0243"/>
<dbReference type="InterPro" id="IPR029048">
    <property type="entry name" value="HSP70_C_sf"/>
</dbReference>
<dbReference type="InterPro" id="IPR018181">
    <property type="entry name" value="Heat_shock_70_CS"/>
</dbReference>
<feature type="compositionally biased region" description="Basic and acidic residues" evidence="3">
    <location>
        <begin position="508"/>
        <end position="523"/>
    </location>
</feature>
<dbReference type="eggNOG" id="KOG0103">
    <property type="taxonomic scope" value="Eukaryota"/>
</dbReference>
<proteinExistence type="predicted"/>
<evidence type="ECO:0000256" key="1">
    <source>
        <dbReference type="ARBA" id="ARBA00022741"/>
    </source>
</evidence>
<dbReference type="STRING" id="5875.Q4N5P7"/>
<dbReference type="GO" id="GO:0005829">
    <property type="term" value="C:cytosol"/>
    <property type="evidence" value="ECO:0007669"/>
    <property type="project" value="TreeGrafter"/>
</dbReference>